<accession>A0ABU0JHQ6</accession>
<evidence type="ECO:0000313" key="2">
    <source>
        <dbReference type="Proteomes" id="UP001242480"/>
    </source>
</evidence>
<sequence length="232" mass="24470">MFKLLIAAAATTMLAGCVTTQKASFQPGLGQQAIIRDGRPSIQSRLARSTAVVAPASRAAQIGARPTLVVGLFNQSPQPITFQLDSVRAWQVGGPQDGKPLKVYSYEELVQEERGRQVAAALLVGVAAAANSYAASRSSYNPYINTWNQHVAAAENADMIAGTAARGEANLAALEQTIIKDNTIMPGEWYGGVLQINAPAYADAAKPTAYHVAIELGGETHQIDVVQTPIGQ</sequence>
<proteinExistence type="predicted"/>
<organism evidence="1 2">
    <name type="scientific">Labrys wisconsinensis</name>
    <dbReference type="NCBI Taxonomy" id="425677"/>
    <lineage>
        <taxon>Bacteria</taxon>
        <taxon>Pseudomonadati</taxon>
        <taxon>Pseudomonadota</taxon>
        <taxon>Alphaproteobacteria</taxon>
        <taxon>Hyphomicrobiales</taxon>
        <taxon>Xanthobacteraceae</taxon>
        <taxon>Labrys</taxon>
    </lineage>
</organism>
<dbReference type="Proteomes" id="UP001242480">
    <property type="component" value="Unassembled WGS sequence"/>
</dbReference>
<gene>
    <name evidence="1" type="ORF">QO011_005799</name>
</gene>
<protein>
    <submittedName>
        <fullName evidence="1">ABC-type amino acid transport substrate-binding protein</fullName>
    </submittedName>
</protein>
<keyword evidence="2" id="KW-1185">Reference proteome</keyword>
<dbReference type="EMBL" id="JAUSVX010000013">
    <property type="protein sequence ID" value="MDQ0472769.1"/>
    <property type="molecule type" value="Genomic_DNA"/>
</dbReference>
<dbReference type="RefSeq" id="WP_307280051.1">
    <property type="nucleotide sequence ID" value="NZ_JAUSVX010000013.1"/>
</dbReference>
<reference evidence="1 2" key="1">
    <citation type="submission" date="2023-07" db="EMBL/GenBank/DDBJ databases">
        <title>Genomic Encyclopedia of Type Strains, Phase IV (KMG-IV): sequencing the most valuable type-strain genomes for metagenomic binning, comparative biology and taxonomic classification.</title>
        <authorList>
            <person name="Goeker M."/>
        </authorList>
    </citation>
    <scope>NUCLEOTIDE SEQUENCE [LARGE SCALE GENOMIC DNA]</scope>
    <source>
        <strain evidence="1 2">DSM 19619</strain>
    </source>
</reference>
<evidence type="ECO:0000313" key="1">
    <source>
        <dbReference type="EMBL" id="MDQ0472769.1"/>
    </source>
</evidence>
<name>A0ABU0JHQ6_9HYPH</name>
<dbReference type="PROSITE" id="PS51257">
    <property type="entry name" value="PROKAR_LIPOPROTEIN"/>
    <property type="match status" value="1"/>
</dbReference>
<comment type="caution">
    <text evidence="1">The sequence shown here is derived from an EMBL/GenBank/DDBJ whole genome shotgun (WGS) entry which is preliminary data.</text>
</comment>